<organism evidence="1">
    <name type="scientific">marine metagenome</name>
    <dbReference type="NCBI Taxonomy" id="408172"/>
    <lineage>
        <taxon>unclassified sequences</taxon>
        <taxon>metagenomes</taxon>
        <taxon>ecological metagenomes</taxon>
    </lineage>
</organism>
<evidence type="ECO:0000313" key="1">
    <source>
        <dbReference type="EMBL" id="SVB34659.1"/>
    </source>
</evidence>
<dbReference type="Pfam" id="PF06508">
    <property type="entry name" value="QueC"/>
    <property type="match status" value="1"/>
</dbReference>
<dbReference type="SUPFAM" id="SSF52402">
    <property type="entry name" value="Adenine nucleotide alpha hydrolases-like"/>
    <property type="match status" value="1"/>
</dbReference>
<protein>
    <submittedName>
        <fullName evidence="1">Uncharacterized protein</fullName>
    </submittedName>
</protein>
<dbReference type="Gene3D" id="3.40.50.620">
    <property type="entry name" value="HUPs"/>
    <property type="match status" value="1"/>
</dbReference>
<reference evidence="1" key="1">
    <citation type="submission" date="2018-05" db="EMBL/GenBank/DDBJ databases">
        <authorList>
            <person name="Lanie J.A."/>
            <person name="Ng W.-L."/>
            <person name="Kazmierczak K.M."/>
            <person name="Andrzejewski T.M."/>
            <person name="Davidsen T.M."/>
            <person name="Wayne K.J."/>
            <person name="Tettelin H."/>
            <person name="Glass J.I."/>
            <person name="Rusch D."/>
            <person name="Podicherti R."/>
            <person name="Tsui H.-C.T."/>
            <person name="Winkler M.E."/>
        </authorList>
    </citation>
    <scope>NUCLEOTIDE SEQUENCE</scope>
</reference>
<gene>
    <name evidence="1" type="ORF">METZ01_LOCUS187513</name>
</gene>
<name>A0A382D957_9ZZZZ</name>
<dbReference type="EMBL" id="UINC01038125">
    <property type="protein sequence ID" value="SVB34659.1"/>
    <property type="molecule type" value="Genomic_DNA"/>
</dbReference>
<dbReference type="AlphaFoldDB" id="A0A382D957"/>
<feature type="non-terminal residue" evidence="1">
    <location>
        <position position="72"/>
    </location>
</feature>
<sequence>MDSTTLLYHLRETNPETPLHTISIDYNQRHRIELNYAAQLSPLAGATSHRVLPLDLTRIGGSPLTDPDLDVP</sequence>
<dbReference type="InterPro" id="IPR014729">
    <property type="entry name" value="Rossmann-like_a/b/a_fold"/>
</dbReference>
<accession>A0A382D957</accession>
<dbReference type="InterPro" id="IPR018317">
    <property type="entry name" value="QueC"/>
</dbReference>
<proteinExistence type="predicted"/>